<sequence length="167" mass="19041">MVSLTRDVRAELKICPRWPARRVRVDERALHRLQTIQAGLPQGMNLILTRGYEPKANGLGMARRRFRAIGTGMFRLMYPSRSAEIADIFGSNGHDVDGTHVDVSLALHGRRIRMLPLGVFTPPSWQRRYVRRYDAALTVIRSALQAQGFRIHRNATESLQIHCDLID</sequence>
<accession>A0ABN4EXH6</accession>
<proteinExistence type="predicted"/>
<keyword evidence="2" id="KW-1185">Reference proteome</keyword>
<dbReference type="Proteomes" id="UP000035086">
    <property type="component" value="Chromosome"/>
</dbReference>
<gene>
    <name evidence="1" type="ORF">RO07_16795</name>
</gene>
<dbReference type="EMBL" id="CP010310">
    <property type="protein sequence ID" value="AJC23414.1"/>
    <property type="molecule type" value="Genomic_DNA"/>
</dbReference>
<evidence type="ECO:0000313" key="1">
    <source>
        <dbReference type="EMBL" id="AJC23414.1"/>
    </source>
</evidence>
<reference evidence="1" key="1">
    <citation type="submission" date="2016-11" db="EMBL/GenBank/DDBJ databases">
        <title>Complete Genome Sequencing of Pandoraea pulmonicola DSM 16583.</title>
        <authorList>
            <person name="Chan K.-G."/>
        </authorList>
    </citation>
    <scope>NUCLEOTIDE SEQUENCE</scope>
    <source>
        <strain evidence="1">DSM 16583</strain>
    </source>
</reference>
<protein>
    <submittedName>
        <fullName evidence="1">Uncharacterized protein</fullName>
    </submittedName>
</protein>
<name>A0ABN4EXH6_PANPU</name>
<evidence type="ECO:0000313" key="2">
    <source>
        <dbReference type="Proteomes" id="UP000035086"/>
    </source>
</evidence>
<organism evidence="1 2">
    <name type="scientific">Pandoraea pulmonicola</name>
    <dbReference type="NCBI Taxonomy" id="93221"/>
    <lineage>
        <taxon>Bacteria</taxon>
        <taxon>Pseudomonadati</taxon>
        <taxon>Pseudomonadota</taxon>
        <taxon>Betaproteobacteria</taxon>
        <taxon>Burkholderiales</taxon>
        <taxon>Burkholderiaceae</taxon>
        <taxon>Pandoraea</taxon>
    </lineage>
</organism>